<dbReference type="EMBL" id="NBNE01001377">
    <property type="protein sequence ID" value="OWZ14271.1"/>
    <property type="molecule type" value="Genomic_DNA"/>
</dbReference>
<organism evidence="1 2">
    <name type="scientific">Phytophthora megakarya</name>
    <dbReference type="NCBI Taxonomy" id="4795"/>
    <lineage>
        <taxon>Eukaryota</taxon>
        <taxon>Sar</taxon>
        <taxon>Stramenopiles</taxon>
        <taxon>Oomycota</taxon>
        <taxon>Peronosporomycetes</taxon>
        <taxon>Peronosporales</taxon>
        <taxon>Peronosporaceae</taxon>
        <taxon>Phytophthora</taxon>
    </lineage>
</organism>
<keyword evidence="2" id="KW-1185">Reference proteome</keyword>
<reference evidence="2" key="1">
    <citation type="submission" date="2017-03" db="EMBL/GenBank/DDBJ databases">
        <title>Phytopthora megakarya and P. palmivora, two closely related causual agents of cacao black pod achieved similar genome size and gene model numbers by different mechanisms.</title>
        <authorList>
            <person name="Ali S."/>
            <person name="Shao J."/>
            <person name="Larry D.J."/>
            <person name="Kronmiller B."/>
            <person name="Shen D."/>
            <person name="Strem M.D."/>
            <person name="Melnick R.L."/>
            <person name="Guiltinan M.J."/>
            <person name="Tyler B.M."/>
            <person name="Meinhardt L.W."/>
            <person name="Bailey B.A."/>
        </authorList>
    </citation>
    <scope>NUCLEOTIDE SEQUENCE [LARGE SCALE GENOMIC DNA]</scope>
    <source>
        <strain evidence="2">zdho120</strain>
    </source>
</reference>
<accession>A0A225W960</accession>
<evidence type="ECO:0000313" key="1">
    <source>
        <dbReference type="EMBL" id="OWZ14271.1"/>
    </source>
</evidence>
<protein>
    <submittedName>
        <fullName evidence="1">Uncharacterized protein</fullName>
    </submittedName>
</protein>
<dbReference type="AlphaFoldDB" id="A0A225W960"/>
<name>A0A225W960_9STRA</name>
<dbReference type="Proteomes" id="UP000198211">
    <property type="component" value="Unassembled WGS sequence"/>
</dbReference>
<comment type="caution">
    <text evidence="1">The sequence shown here is derived from an EMBL/GenBank/DDBJ whole genome shotgun (WGS) entry which is preliminary data.</text>
</comment>
<gene>
    <name evidence="1" type="ORF">PHMEG_00012282</name>
</gene>
<sequence>MSRDVFPTLFGALRDRLAADVGAKGSNTLASTATVSVSVYHVPSNALLASILAPDTNVHQSVIQGIRHEKRLQVLQRKRLSLRKMGEAKRKQQQTLQALAVAECDMALQDASMHDEKFQYYVTETHFKAAARLQCTAEIKKALDRMESVAADATEESESMVNCQPCRSSTWFCFKMRC</sequence>
<proteinExistence type="predicted"/>
<dbReference type="OrthoDB" id="128813at2759"/>
<evidence type="ECO:0000313" key="2">
    <source>
        <dbReference type="Proteomes" id="UP000198211"/>
    </source>
</evidence>